<gene>
    <name evidence="1" type="ORF">NDU88_006095</name>
</gene>
<organism evidence="1 2">
    <name type="scientific">Pleurodeles waltl</name>
    <name type="common">Iberian ribbed newt</name>
    <dbReference type="NCBI Taxonomy" id="8319"/>
    <lineage>
        <taxon>Eukaryota</taxon>
        <taxon>Metazoa</taxon>
        <taxon>Chordata</taxon>
        <taxon>Craniata</taxon>
        <taxon>Vertebrata</taxon>
        <taxon>Euteleostomi</taxon>
        <taxon>Amphibia</taxon>
        <taxon>Batrachia</taxon>
        <taxon>Caudata</taxon>
        <taxon>Salamandroidea</taxon>
        <taxon>Salamandridae</taxon>
        <taxon>Pleurodelinae</taxon>
        <taxon>Pleurodeles</taxon>
    </lineage>
</organism>
<name>A0AAV7UNZ9_PLEWA</name>
<evidence type="ECO:0008006" key="3">
    <source>
        <dbReference type="Google" id="ProtNLM"/>
    </source>
</evidence>
<reference evidence="1" key="1">
    <citation type="journal article" date="2022" name="bioRxiv">
        <title>Sequencing and chromosome-scale assembly of the giantPleurodeles waltlgenome.</title>
        <authorList>
            <person name="Brown T."/>
            <person name="Elewa A."/>
            <person name="Iarovenko S."/>
            <person name="Subramanian E."/>
            <person name="Araus A.J."/>
            <person name="Petzold A."/>
            <person name="Susuki M."/>
            <person name="Suzuki K.-i.T."/>
            <person name="Hayashi T."/>
            <person name="Toyoda A."/>
            <person name="Oliveira C."/>
            <person name="Osipova E."/>
            <person name="Leigh N.D."/>
            <person name="Simon A."/>
            <person name="Yun M.H."/>
        </authorList>
    </citation>
    <scope>NUCLEOTIDE SEQUENCE</scope>
    <source>
        <strain evidence="1">20211129_DDA</strain>
        <tissue evidence="1">Liver</tissue>
    </source>
</reference>
<dbReference type="SUPFAM" id="SSF56399">
    <property type="entry name" value="ADP-ribosylation"/>
    <property type="match status" value="1"/>
</dbReference>
<proteinExistence type="predicted"/>
<evidence type="ECO:0000313" key="2">
    <source>
        <dbReference type="Proteomes" id="UP001066276"/>
    </source>
</evidence>
<comment type="caution">
    <text evidence="1">The sequence shown here is derived from an EMBL/GenBank/DDBJ whole genome shotgun (WGS) entry which is preliminary data.</text>
</comment>
<dbReference type="Gene3D" id="3.90.175.10">
    <property type="entry name" value="Diphtheria Toxin, domain 1"/>
    <property type="match status" value="1"/>
</dbReference>
<dbReference type="GO" id="GO:0005737">
    <property type="term" value="C:cytoplasm"/>
    <property type="evidence" value="ECO:0007669"/>
    <property type="project" value="TreeGrafter"/>
</dbReference>
<accession>A0AAV7UNZ9</accession>
<keyword evidence="2" id="KW-1185">Reference proteome</keyword>
<evidence type="ECO:0000313" key="1">
    <source>
        <dbReference type="EMBL" id="KAJ1189347.1"/>
    </source>
</evidence>
<dbReference type="Proteomes" id="UP001066276">
    <property type="component" value="Chromosome 3_1"/>
</dbReference>
<dbReference type="AlphaFoldDB" id="A0AAV7UNZ9"/>
<dbReference type="PANTHER" id="PTHR36542">
    <property type="entry name" value="GIG2-LIKE PROTEIN DRED-RELATED"/>
    <property type="match status" value="1"/>
</dbReference>
<dbReference type="EMBL" id="JANPWB010000005">
    <property type="protein sequence ID" value="KAJ1189347.1"/>
    <property type="molecule type" value="Genomic_DNA"/>
</dbReference>
<protein>
    <recommendedName>
        <fullName evidence="3">PARP catalytic domain-containing protein</fullName>
    </recommendedName>
</protein>
<sequence>MLGPGVYVSRAIEKARRYPIGMEGRNVVLKLRVNVGRVKKIDRQGHPDQKSWHSHYDTAWVPPNCGMVSSGLEEDCIANPTRIKVIDVVYAPANDIARLKQLVQSKMKKR</sequence>